<dbReference type="PANTHER" id="PTHR15926">
    <property type="entry name" value="ALL-TRANS RETINOIC ACID-INDUCED DIFFERENTIATION FACTOR"/>
    <property type="match status" value="1"/>
</dbReference>
<dbReference type="PROSITE" id="PS01186">
    <property type="entry name" value="EGF_2"/>
    <property type="match status" value="1"/>
</dbReference>
<protein>
    <submittedName>
        <fullName evidence="4">ARAID-like protein</fullName>
    </submittedName>
</protein>
<feature type="non-terminal residue" evidence="4">
    <location>
        <position position="108"/>
    </location>
</feature>
<name>A0ABY7FRJ6_MYAAR</name>
<evidence type="ECO:0000313" key="4">
    <source>
        <dbReference type="EMBL" id="WAR23769.1"/>
    </source>
</evidence>
<keyword evidence="1" id="KW-0472">Membrane</keyword>
<keyword evidence="1" id="KW-0812">Transmembrane</keyword>
<gene>
    <name evidence="4" type="ORF">MAR_037438</name>
</gene>
<accession>A0ABY7FRJ6</accession>
<proteinExistence type="predicted"/>
<sequence length="108" mass="11950">SPETAVSDSLLPKQLNSLASDSNFDWLKQITRPIKVTLITCANNNSHCEMVGPGEAECVCNKGYHGYKCLRQGTFPDVGYSIVLSACTVVLSALLWFTQRRKVTHHTH</sequence>
<evidence type="ECO:0000259" key="2">
    <source>
        <dbReference type="PROSITE" id="PS00022"/>
    </source>
</evidence>
<feature type="domain" description="EGF-like" evidence="2 3">
    <location>
        <begin position="58"/>
        <end position="69"/>
    </location>
</feature>
<organism evidence="4 5">
    <name type="scientific">Mya arenaria</name>
    <name type="common">Soft-shell clam</name>
    <dbReference type="NCBI Taxonomy" id="6604"/>
    <lineage>
        <taxon>Eukaryota</taxon>
        <taxon>Metazoa</taxon>
        <taxon>Spiralia</taxon>
        <taxon>Lophotrochozoa</taxon>
        <taxon>Mollusca</taxon>
        <taxon>Bivalvia</taxon>
        <taxon>Autobranchia</taxon>
        <taxon>Heteroconchia</taxon>
        <taxon>Euheterodonta</taxon>
        <taxon>Imparidentia</taxon>
        <taxon>Neoheterodontei</taxon>
        <taxon>Myida</taxon>
        <taxon>Myoidea</taxon>
        <taxon>Myidae</taxon>
        <taxon>Mya</taxon>
    </lineage>
</organism>
<reference evidence="4" key="1">
    <citation type="submission" date="2022-11" db="EMBL/GenBank/DDBJ databases">
        <title>Centuries of genome instability and evolution in soft-shell clam transmissible cancer (bioRxiv).</title>
        <authorList>
            <person name="Hart S.F.M."/>
            <person name="Yonemitsu M.A."/>
            <person name="Giersch R.M."/>
            <person name="Beal B.F."/>
            <person name="Arriagada G."/>
            <person name="Davis B.W."/>
            <person name="Ostrander E.A."/>
            <person name="Goff S.P."/>
            <person name="Metzger M.J."/>
        </authorList>
    </citation>
    <scope>NUCLEOTIDE SEQUENCE</scope>
    <source>
        <strain evidence="4">MELC-2E11</strain>
        <tissue evidence="4">Siphon/mantle</tissue>
    </source>
</reference>
<feature type="transmembrane region" description="Helical" evidence="1">
    <location>
        <begin position="78"/>
        <end position="97"/>
    </location>
</feature>
<dbReference type="InterPro" id="IPR042350">
    <property type="entry name" value="ATRAID"/>
</dbReference>
<evidence type="ECO:0000259" key="3">
    <source>
        <dbReference type="PROSITE" id="PS01186"/>
    </source>
</evidence>
<dbReference type="InterPro" id="IPR000742">
    <property type="entry name" value="EGF"/>
</dbReference>
<evidence type="ECO:0000313" key="5">
    <source>
        <dbReference type="Proteomes" id="UP001164746"/>
    </source>
</evidence>
<dbReference type="EMBL" id="CP111024">
    <property type="protein sequence ID" value="WAR23769.1"/>
    <property type="molecule type" value="Genomic_DNA"/>
</dbReference>
<dbReference type="PROSITE" id="PS00022">
    <property type="entry name" value="EGF_1"/>
    <property type="match status" value="1"/>
</dbReference>
<keyword evidence="5" id="KW-1185">Reference proteome</keyword>
<dbReference type="Proteomes" id="UP001164746">
    <property type="component" value="Chromosome 13"/>
</dbReference>
<keyword evidence="1" id="KW-1133">Transmembrane helix</keyword>
<evidence type="ECO:0000256" key="1">
    <source>
        <dbReference type="SAM" id="Phobius"/>
    </source>
</evidence>
<dbReference type="PANTHER" id="PTHR15926:SF1">
    <property type="entry name" value="ALL-TRANS RETINOIC ACID-INDUCED DIFFERENTIATION FACTOR"/>
    <property type="match status" value="1"/>
</dbReference>